<dbReference type="AlphaFoldDB" id="A0ABD0KK80"/>
<feature type="region of interest" description="Disordered" evidence="1">
    <location>
        <begin position="42"/>
        <end position="61"/>
    </location>
</feature>
<comment type="caution">
    <text evidence="2">The sequence shown here is derived from an EMBL/GenBank/DDBJ whole genome shotgun (WGS) entry which is preliminary data.</text>
</comment>
<reference evidence="2 3" key="1">
    <citation type="journal article" date="2023" name="Sci. Data">
        <title>Genome assembly of the Korean intertidal mud-creeper Batillaria attramentaria.</title>
        <authorList>
            <person name="Patra A.K."/>
            <person name="Ho P.T."/>
            <person name="Jun S."/>
            <person name="Lee S.J."/>
            <person name="Kim Y."/>
            <person name="Won Y.J."/>
        </authorList>
    </citation>
    <scope>NUCLEOTIDE SEQUENCE [LARGE SCALE GENOMIC DNA]</scope>
    <source>
        <strain evidence="2">Wonlab-2016</strain>
    </source>
</reference>
<accession>A0ABD0KK80</accession>
<protein>
    <submittedName>
        <fullName evidence="2">Uncharacterized protein</fullName>
    </submittedName>
</protein>
<dbReference type="EMBL" id="JACVVK020000162">
    <property type="protein sequence ID" value="KAK7487613.1"/>
    <property type="molecule type" value="Genomic_DNA"/>
</dbReference>
<dbReference type="Proteomes" id="UP001519460">
    <property type="component" value="Unassembled WGS sequence"/>
</dbReference>
<evidence type="ECO:0000313" key="2">
    <source>
        <dbReference type="EMBL" id="KAK7487613.1"/>
    </source>
</evidence>
<evidence type="ECO:0000256" key="1">
    <source>
        <dbReference type="SAM" id="MobiDB-lite"/>
    </source>
</evidence>
<organism evidence="2 3">
    <name type="scientific">Batillaria attramentaria</name>
    <dbReference type="NCBI Taxonomy" id="370345"/>
    <lineage>
        <taxon>Eukaryota</taxon>
        <taxon>Metazoa</taxon>
        <taxon>Spiralia</taxon>
        <taxon>Lophotrochozoa</taxon>
        <taxon>Mollusca</taxon>
        <taxon>Gastropoda</taxon>
        <taxon>Caenogastropoda</taxon>
        <taxon>Sorbeoconcha</taxon>
        <taxon>Cerithioidea</taxon>
        <taxon>Batillariidae</taxon>
        <taxon>Batillaria</taxon>
    </lineage>
</organism>
<feature type="non-terminal residue" evidence="2">
    <location>
        <position position="82"/>
    </location>
</feature>
<name>A0ABD0KK80_9CAEN</name>
<evidence type="ECO:0000313" key="3">
    <source>
        <dbReference type="Proteomes" id="UP001519460"/>
    </source>
</evidence>
<gene>
    <name evidence="2" type="ORF">BaRGS_00021163</name>
</gene>
<sequence>MRTALFPWDSGSDAISQSAQYHAPSGISLSILSRGDFNGRESAQLPQWGDNSLGGKRGGKSMQHQLPAARLILCLNFLPNFA</sequence>
<keyword evidence="3" id="KW-1185">Reference proteome</keyword>
<proteinExistence type="predicted"/>